<dbReference type="EnsemblMetazoa" id="CLYHEMT010649.1">
    <property type="protein sequence ID" value="CLYHEMP010649.1"/>
    <property type="gene ID" value="CLYHEMG010649"/>
</dbReference>
<reference evidence="2" key="1">
    <citation type="submission" date="2021-01" db="UniProtKB">
        <authorList>
            <consortium name="EnsemblMetazoa"/>
        </authorList>
    </citation>
    <scope>IDENTIFICATION</scope>
</reference>
<name>A0A7M5VGC1_9CNID</name>
<evidence type="ECO:0000256" key="1">
    <source>
        <dbReference type="SAM" id="SignalP"/>
    </source>
</evidence>
<sequence>MAWQFFILLLFATINHSKSYSCESDCKASYAAVIEKVTDETTSTEMIRKVKERGDKHCALFCDLPRWYRDSCQKNCQGNANYYQCFSDCASNHSRYVSEEIEIPEPEPQVFFNVHCYDEYITVEETFSWGSISFITPTVKCEIVQ</sequence>
<organism evidence="2 3">
    <name type="scientific">Clytia hemisphaerica</name>
    <dbReference type="NCBI Taxonomy" id="252671"/>
    <lineage>
        <taxon>Eukaryota</taxon>
        <taxon>Metazoa</taxon>
        <taxon>Cnidaria</taxon>
        <taxon>Hydrozoa</taxon>
        <taxon>Hydroidolina</taxon>
        <taxon>Leptothecata</taxon>
        <taxon>Obeliida</taxon>
        <taxon>Clytiidae</taxon>
        <taxon>Clytia</taxon>
    </lineage>
</organism>
<evidence type="ECO:0000313" key="3">
    <source>
        <dbReference type="Proteomes" id="UP000594262"/>
    </source>
</evidence>
<keyword evidence="1" id="KW-0732">Signal</keyword>
<evidence type="ECO:0008006" key="4">
    <source>
        <dbReference type="Google" id="ProtNLM"/>
    </source>
</evidence>
<keyword evidence="3" id="KW-1185">Reference proteome</keyword>
<dbReference type="AlphaFoldDB" id="A0A7M5VGC1"/>
<evidence type="ECO:0000313" key="2">
    <source>
        <dbReference type="EnsemblMetazoa" id="CLYHEMP010649.1"/>
    </source>
</evidence>
<dbReference type="Proteomes" id="UP000594262">
    <property type="component" value="Unplaced"/>
</dbReference>
<feature type="chain" id="PRO_5029878544" description="Cnidarian restricted protein" evidence="1">
    <location>
        <begin position="20"/>
        <end position="145"/>
    </location>
</feature>
<accession>A0A7M5VGC1</accession>
<proteinExistence type="predicted"/>
<feature type="signal peptide" evidence="1">
    <location>
        <begin position="1"/>
        <end position="19"/>
    </location>
</feature>
<protein>
    <recommendedName>
        <fullName evidence="4">Cnidarian restricted protein</fullName>
    </recommendedName>
</protein>